<dbReference type="AlphaFoldDB" id="Q2FND0"/>
<gene>
    <name evidence="2" type="ordered locus">Mhun_2520</name>
</gene>
<sequence length="104" mass="12137">MDDRILLAGIIPLLLVSCGCILIGFAYRFPFEAIIGLLLMTLPIIFLMWYTLVRVENLAAGVKYQGRIIHRAVDDQASDMKRRYEESMRKMMDVHTELTRRVYR</sequence>
<dbReference type="HOGENOM" id="CLU_2243856_0_0_2"/>
<dbReference type="KEGG" id="mhu:Mhun_2520"/>
<keyword evidence="3" id="KW-1185">Reference proteome</keyword>
<dbReference type="OrthoDB" id="117005at2157"/>
<keyword evidence="1" id="KW-1133">Transmembrane helix</keyword>
<keyword evidence="1" id="KW-0472">Membrane</keyword>
<proteinExistence type="predicted"/>
<feature type="transmembrane region" description="Helical" evidence="1">
    <location>
        <begin position="33"/>
        <end position="53"/>
    </location>
</feature>
<dbReference type="Proteomes" id="UP000001941">
    <property type="component" value="Chromosome"/>
</dbReference>
<feature type="transmembrane region" description="Helical" evidence="1">
    <location>
        <begin position="5"/>
        <end position="27"/>
    </location>
</feature>
<reference evidence="3" key="1">
    <citation type="journal article" date="2016" name="Stand. Genomic Sci.">
        <title>Complete genome sequence of Methanospirillum hungatei type strain JF1.</title>
        <authorList>
            <person name="Gunsalus R.P."/>
            <person name="Cook L.E."/>
            <person name="Crable B."/>
            <person name="Rohlin L."/>
            <person name="McDonald E."/>
            <person name="Mouttaki H."/>
            <person name="Sieber J.R."/>
            <person name="Poweleit N."/>
            <person name="Zhou H."/>
            <person name="Lapidus A.L."/>
            <person name="Daligault H.E."/>
            <person name="Land M."/>
            <person name="Gilna P."/>
            <person name="Ivanova N."/>
            <person name="Kyrpides N."/>
            <person name="Culley D.E."/>
            <person name="McInerney M.J."/>
        </authorList>
    </citation>
    <scope>NUCLEOTIDE SEQUENCE [LARGE SCALE GENOMIC DNA]</scope>
    <source>
        <strain evidence="3">ATCC 27890 / DSM 864 / NBRC 100397 / JF-1</strain>
    </source>
</reference>
<protein>
    <submittedName>
        <fullName evidence="2">Uncharacterized protein</fullName>
    </submittedName>
</protein>
<evidence type="ECO:0000256" key="1">
    <source>
        <dbReference type="SAM" id="Phobius"/>
    </source>
</evidence>
<dbReference type="STRING" id="323259.Mhun_2520"/>
<dbReference type="RefSeq" id="WP_011449478.1">
    <property type="nucleotide sequence ID" value="NC_007796.1"/>
</dbReference>
<dbReference type="EMBL" id="CP000254">
    <property type="protein sequence ID" value="ABD42220.1"/>
    <property type="molecule type" value="Genomic_DNA"/>
</dbReference>
<keyword evidence="1" id="KW-0812">Transmembrane</keyword>
<evidence type="ECO:0000313" key="3">
    <source>
        <dbReference type="Proteomes" id="UP000001941"/>
    </source>
</evidence>
<dbReference type="PROSITE" id="PS51257">
    <property type="entry name" value="PROKAR_LIPOPROTEIN"/>
    <property type="match status" value="1"/>
</dbReference>
<dbReference type="EnsemblBacteria" id="ABD42220">
    <property type="protein sequence ID" value="ABD42220"/>
    <property type="gene ID" value="Mhun_2520"/>
</dbReference>
<evidence type="ECO:0000313" key="2">
    <source>
        <dbReference type="EMBL" id="ABD42220.1"/>
    </source>
</evidence>
<dbReference type="InParanoid" id="Q2FND0"/>
<organism evidence="2 3">
    <name type="scientific">Methanospirillum hungatei JF-1 (strain ATCC 27890 / DSM 864 / NBRC 100397 / JF-1)</name>
    <dbReference type="NCBI Taxonomy" id="323259"/>
    <lineage>
        <taxon>Archaea</taxon>
        <taxon>Methanobacteriati</taxon>
        <taxon>Methanobacteriota</taxon>
        <taxon>Stenosarchaea group</taxon>
        <taxon>Methanomicrobia</taxon>
        <taxon>Methanomicrobiales</taxon>
        <taxon>Methanospirillaceae</taxon>
        <taxon>Methanospirillum</taxon>
    </lineage>
</organism>
<dbReference type="GeneID" id="3922306"/>
<name>Q2FND0_METHJ</name>
<accession>Q2FND0</accession>